<dbReference type="Gene3D" id="3.30.70.1820">
    <property type="entry name" value="L1 transposable element, RRM domain"/>
    <property type="match status" value="1"/>
</dbReference>
<dbReference type="EMBL" id="OW240916">
    <property type="protein sequence ID" value="CAH2292842.1"/>
    <property type="molecule type" value="Genomic_DNA"/>
</dbReference>
<proteinExistence type="predicted"/>
<dbReference type="PANTHER" id="PTHR11505">
    <property type="entry name" value="L1 TRANSPOSABLE ELEMENT-RELATED"/>
    <property type="match status" value="1"/>
</dbReference>
<dbReference type="AlphaFoldDB" id="A0AAD1S5Z6"/>
<evidence type="ECO:0000313" key="1">
    <source>
        <dbReference type="EMBL" id="CAH2292842.1"/>
    </source>
</evidence>
<dbReference type="Proteomes" id="UP001295444">
    <property type="component" value="Chromosome 05"/>
</dbReference>
<keyword evidence="2" id="KW-1185">Reference proteome</keyword>
<name>A0AAD1S5Z6_PELCU</name>
<gene>
    <name evidence="1" type="ORF">PECUL_23A011191</name>
</gene>
<accession>A0AAD1S5Z6</accession>
<protein>
    <submittedName>
        <fullName evidence="1">Uncharacterized protein</fullName>
    </submittedName>
</protein>
<sequence length="210" mass="24085">MKYTRAYFNSDLNVVREEIMALQQKLANRVDALDDYHKCKNLKLRGIAETVEDEELPHFVRRLLTTLLPQRQVKSLPIESCHQLPTLNKTPAGVPRDVLICFSSFRDKKQVLETLRTQSAIQFETSSLTALQDLCQSTLEWSQAYMPYHWGTAHSLLATNSATFLQSLGISSHNMGHFNNYPFCSTLCHRHRMNSVLHTGHTLPAIRFLQ</sequence>
<organism evidence="1 2">
    <name type="scientific">Pelobates cultripes</name>
    <name type="common">Western spadefoot toad</name>
    <dbReference type="NCBI Taxonomy" id="61616"/>
    <lineage>
        <taxon>Eukaryota</taxon>
        <taxon>Metazoa</taxon>
        <taxon>Chordata</taxon>
        <taxon>Craniata</taxon>
        <taxon>Vertebrata</taxon>
        <taxon>Euteleostomi</taxon>
        <taxon>Amphibia</taxon>
        <taxon>Batrachia</taxon>
        <taxon>Anura</taxon>
        <taxon>Pelobatoidea</taxon>
        <taxon>Pelobatidae</taxon>
        <taxon>Pelobates</taxon>
    </lineage>
</organism>
<reference evidence="1" key="1">
    <citation type="submission" date="2022-03" db="EMBL/GenBank/DDBJ databases">
        <authorList>
            <person name="Alioto T."/>
            <person name="Alioto T."/>
            <person name="Gomez Garrido J."/>
        </authorList>
    </citation>
    <scope>NUCLEOTIDE SEQUENCE</scope>
</reference>
<evidence type="ECO:0000313" key="2">
    <source>
        <dbReference type="Proteomes" id="UP001295444"/>
    </source>
</evidence>
<dbReference type="InterPro" id="IPR004244">
    <property type="entry name" value="Transposase_22"/>
</dbReference>